<name>A0A7W9EDL0_9SPHN</name>
<dbReference type="Proteomes" id="UP000549617">
    <property type="component" value="Unassembled WGS sequence"/>
</dbReference>
<dbReference type="EMBL" id="JACIJC010000002">
    <property type="protein sequence ID" value="MBB5685217.1"/>
    <property type="molecule type" value="Genomic_DNA"/>
</dbReference>
<accession>A0A7W9EDL0</accession>
<keyword evidence="2" id="KW-1185">Reference proteome</keyword>
<organism evidence="1 2">
    <name type="scientific">Sphingobium boeckii</name>
    <dbReference type="NCBI Taxonomy" id="1082345"/>
    <lineage>
        <taxon>Bacteria</taxon>
        <taxon>Pseudomonadati</taxon>
        <taxon>Pseudomonadota</taxon>
        <taxon>Alphaproteobacteria</taxon>
        <taxon>Sphingomonadales</taxon>
        <taxon>Sphingomonadaceae</taxon>
        <taxon>Sphingobium</taxon>
    </lineage>
</organism>
<sequence>MASNLVDIISSLTLIMSEETERLSARERGKDLAELAAVKIRLTGLLEGELARLNRTQPGWADTMDEDTKEGLSGGLIALGAASASNAAVLERQIDLSVELMAAFEAEARRISKSRAETYSASGILAPIDPATPISINSEY</sequence>
<comment type="caution">
    <text evidence="1">The sequence shown here is derived from an EMBL/GenBank/DDBJ whole genome shotgun (WGS) entry which is preliminary data.</text>
</comment>
<reference evidence="1 2" key="1">
    <citation type="submission" date="2020-08" db="EMBL/GenBank/DDBJ databases">
        <title>Genomic Encyclopedia of Type Strains, Phase IV (KMG-IV): sequencing the most valuable type-strain genomes for metagenomic binning, comparative biology and taxonomic classification.</title>
        <authorList>
            <person name="Goeker M."/>
        </authorList>
    </citation>
    <scope>NUCLEOTIDE SEQUENCE [LARGE SCALE GENOMIC DNA]</scope>
    <source>
        <strain evidence="1 2">DSM 25079</strain>
    </source>
</reference>
<protein>
    <recommendedName>
        <fullName evidence="3">Flagellar protein FlgN</fullName>
    </recommendedName>
</protein>
<gene>
    <name evidence="1" type="ORF">FHS49_001225</name>
</gene>
<evidence type="ECO:0000313" key="1">
    <source>
        <dbReference type="EMBL" id="MBB5685217.1"/>
    </source>
</evidence>
<dbReference type="RefSeq" id="WP_184016387.1">
    <property type="nucleotide sequence ID" value="NZ_JACIJC010000002.1"/>
</dbReference>
<evidence type="ECO:0000313" key="2">
    <source>
        <dbReference type="Proteomes" id="UP000549617"/>
    </source>
</evidence>
<evidence type="ECO:0008006" key="3">
    <source>
        <dbReference type="Google" id="ProtNLM"/>
    </source>
</evidence>
<proteinExistence type="predicted"/>
<dbReference type="AlphaFoldDB" id="A0A7W9EDL0"/>